<name>A0A437A1Y8_ARTFL</name>
<dbReference type="Proteomes" id="UP000283090">
    <property type="component" value="Unassembled WGS sequence"/>
</dbReference>
<gene>
    <name evidence="1" type="ORF">DFL_003486</name>
</gene>
<comment type="caution">
    <text evidence="1">The sequence shown here is derived from an EMBL/GenBank/DDBJ whole genome shotgun (WGS) entry which is preliminary data.</text>
</comment>
<protein>
    <recommendedName>
        <fullName evidence="3">SnoaL-like domain-containing protein</fullName>
    </recommendedName>
</protein>
<dbReference type="OrthoDB" id="414540at2759"/>
<evidence type="ECO:0000313" key="2">
    <source>
        <dbReference type="Proteomes" id="UP000283090"/>
    </source>
</evidence>
<dbReference type="AlphaFoldDB" id="A0A437A1Y8"/>
<proteinExistence type="predicted"/>
<dbReference type="VEuPathDB" id="FungiDB:DFL_003486"/>
<organism evidence="1 2">
    <name type="scientific">Arthrobotrys flagrans</name>
    <name type="common">Nematode-trapping fungus</name>
    <name type="synonym">Trichothecium flagrans</name>
    <dbReference type="NCBI Taxonomy" id="97331"/>
    <lineage>
        <taxon>Eukaryota</taxon>
        <taxon>Fungi</taxon>
        <taxon>Dikarya</taxon>
        <taxon>Ascomycota</taxon>
        <taxon>Pezizomycotina</taxon>
        <taxon>Orbiliomycetes</taxon>
        <taxon>Orbiliales</taxon>
        <taxon>Orbiliaceae</taxon>
        <taxon>Arthrobotrys</taxon>
    </lineage>
</organism>
<sequence>MSEFTTAPPPPSSASDLYKTIHRTCIKFFRSVSRNPANPKVINTEAVKAVRTDDFIQTFGHRFMVSHRPEYQPPITLNTLLVQLGAVSPLLNLWDMEIEDIIIDEGSRKAVVRSTVELQAEGEDKPVVKNDMVWVLYLTEDGEKVRKAIEFEDSMAADTFKKTLVLDNV</sequence>
<dbReference type="GeneID" id="93585797"/>
<evidence type="ECO:0008006" key="3">
    <source>
        <dbReference type="Google" id="ProtNLM"/>
    </source>
</evidence>
<reference evidence="1 2" key="1">
    <citation type="submission" date="2019-01" db="EMBL/GenBank/DDBJ databases">
        <title>Intercellular communication is required for trap formation in the nematode-trapping fungus Duddingtonia flagrans.</title>
        <authorList>
            <person name="Youssar L."/>
            <person name="Wernet V."/>
            <person name="Hensel N."/>
            <person name="Hildebrandt H.-G."/>
            <person name="Fischer R."/>
        </authorList>
    </citation>
    <scope>NUCLEOTIDE SEQUENCE [LARGE SCALE GENOMIC DNA]</scope>
    <source>
        <strain evidence="1 2">CBS H-5679</strain>
    </source>
</reference>
<evidence type="ECO:0000313" key="1">
    <source>
        <dbReference type="EMBL" id="RVD85155.1"/>
    </source>
</evidence>
<dbReference type="EMBL" id="SAEB01000006">
    <property type="protein sequence ID" value="RVD85155.1"/>
    <property type="molecule type" value="Genomic_DNA"/>
</dbReference>
<accession>A0A437A1Y8</accession>
<keyword evidence="2" id="KW-1185">Reference proteome</keyword>
<dbReference type="RefSeq" id="XP_067490699.1">
    <property type="nucleotide sequence ID" value="XM_067632429.1"/>
</dbReference>